<keyword evidence="6" id="KW-0597">Phosphoprotein</keyword>
<feature type="domain" description="Histidine kinase" evidence="17">
    <location>
        <begin position="222"/>
        <end position="421"/>
    </location>
</feature>
<dbReference type="Gene3D" id="3.30.565.10">
    <property type="entry name" value="Histidine kinase-like ATPase, C-terminal domain"/>
    <property type="match status" value="1"/>
</dbReference>
<dbReference type="SMART" id="SM00387">
    <property type="entry name" value="HATPase_c"/>
    <property type="match status" value="1"/>
</dbReference>
<dbReference type="CDD" id="cd06225">
    <property type="entry name" value="HAMP"/>
    <property type="match status" value="1"/>
</dbReference>
<organism evidence="19 20">
    <name type="scientific">Paraburkholderia megapolitana</name>
    <dbReference type="NCBI Taxonomy" id="420953"/>
    <lineage>
        <taxon>Bacteria</taxon>
        <taxon>Pseudomonadati</taxon>
        <taxon>Pseudomonadota</taxon>
        <taxon>Betaproteobacteria</taxon>
        <taxon>Burkholderiales</taxon>
        <taxon>Burkholderiaceae</taxon>
        <taxon>Paraburkholderia</taxon>
    </lineage>
</organism>
<dbReference type="GO" id="GO:0005524">
    <property type="term" value="F:ATP binding"/>
    <property type="evidence" value="ECO:0007669"/>
    <property type="project" value="UniProtKB-KW"/>
</dbReference>
<evidence type="ECO:0000256" key="6">
    <source>
        <dbReference type="ARBA" id="ARBA00022553"/>
    </source>
</evidence>
<evidence type="ECO:0000256" key="7">
    <source>
        <dbReference type="ARBA" id="ARBA00022679"/>
    </source>
</evidence>
<dbReference type="PROSITE" id="PS50109">
    <property type="entry name" value="HIS_KIN"/>
    <property type="match status" value="1"/>
</dbReference>
<keyword evidence="8 16" id="KW-0812">Transmembrane</keyword>
<gene>
    <name evidence="19" type="ORF">SAMN05192543_11377</name>
</gene>
<dbReference type="SMART" id="SM00388">
    <property type="entry name" value="HisKA"/>
    <property type="match status" value="1"/>
</dbReference>
<reference evidence="19 20" key="1">
    <citation type="submission" date="2016-10" db="EMBL/GenBank/DDBJ databases">
        <authorList>
            <person name="de Groot N.N."/>
        </authorList>
    </citation>
    <scope>NUCLEOTIDE SEQUENCE [LARGE SCALE GENOMIC DNA]</scope>
    <source>
        <strain evidence="19 20">LMG 23650</strain>
    </source>
</reference>
<dbReference type="PANTHER" id="PTHR44936">
    <property type="entry name" value="SENSOR PROTEIN CREC"/>
    <property type="match status" value="1"/>
</dbReference>
<dbReference type="CDD" id="cd00082">
    <property type="entry name" value="HisKA"/>
    <property type="match status" value="1"/>
</dbReference>
<dbReference type="InterPro" id="IPR036097">
    <property type="entry name" value="HisK_dim/P_sf"/>
</dbReference>
<dbReference type="EMBL" id="FOQU01000013">
    <property type="protein sequence ID" value="SFJ91783.1"/>
    <property type="molecule type" value="Genomic_DNA"/>
</dbReference>
<keyword evidence="4" id="KW-1003">Cell membrane</keyword>
<name>A0A1I3V9X6_9BURK</name>
<comment type="catalytic activity">
    <reaction evidence="1">
        <text>ATP + protein L-histidine = ADP + protein N-phospho-L-histidine.</text>
        <dbReference type="EC" id="2.7.13.3"/>
    </reaction>
</comment>
<dbReference type="EC" id="2.7.13.3" evidence="3"/>
<dbReference type="InterPro" id="IPR003661">
    <property type="entry name" value="HisK_dim/P_dom"/>
</dbReference>
<dbReference type="InterPro" id="IPR050980">
    <property type="entry name" value="2C_sensor_his_kinase"/>
</dbReference>
<keyword evidence="5" id="KW-0997">Cell inner membrane</keyword>
<dbReference type="PANTHER" id="PTHR44936:SF5">
    <property type="entry name" value="SENSOR HISTIDINE KINASE ENVZ"/>
    <property type="match status" value="1"/>
</dbReference>
<dbReference type="InterPro" id="IPR005467">
    <property type="entry name" value="His_kinase_dom"/>
</dbReference>
<dbReference type="OrthoDB" id="9804645at2"/>
<evidence type="ECO:0000256" key="4">
    <source>
        <dbReference type="ARBA" id="ARBA00022475"/>
    </source>
</evidence>
<feature type="region of interest" description="Disordered" evidence="15">
    <location>
        <begin position="427"/>
        <end position="449"/>
    </location>
</feature>
<evidence type="ECO:0000256" key="13">
    <source>
        <dbReference type="ARBA" id="ARBA00023012"/>
    </source>
</evidence>
<evidence type="ECO:0000256" key="3">
    <source>
        <dbReference type="ARBA" id="ARBA00012438"/>
    </source>
</evidence>
<evidence type="ECO:0000256" key="12">
    <source>
        <dbReference type="ARBA" id="ARBA00022989"/>
    </source>
</evidence>
<dbReference type="Gene3D" id="1.10.287.130">
    <property type="match status" value="1"/>
</dbReference>
<feature type="transmembrane region" description="Helical" evidence="16">
    <location>
        <begin position="12"/>
        <end position="32"/>
    </location>
</feature>
<keyword evidence="10 19" id="KW-0418">Kinase</keyword>
<dbReference type="PROSITE" id="PS50885">
    <property type="entry name" value="HAMP"/>
    <property type="match status" value="1"/>
</dbReference>
<accession>A0A1I3V9X6</accession>
<feature type="domain" description="HAMP" evidence="18">
    <location>
        <begin position="162"/>
        <end position="214"/>
    </location>
</feature>
<dbReference type="InterPro" id="IPR003660">
    <property type="entry name" value="HAMP_dom"/>
</dbReference>
<dbReference type="Pfam" id="PF02518">
    <property type="entry name" value="HATPase_c"/>
    <property type="match status" value="1"/>
</dbReference>
<keyword evidence="14 16" id="KW-0472">Membrane</keyword>
<evidence type="ECO:0000256" key="15">
    <source>
        <dbReference type="SAM" id="MobiDB-lite"/>
    </source>
</evidence>
<keyword evidence="13" id="KW-0902">Two-component regulatory system</keyword>
<sequence length="449" mass="49031">MRNPLNTLFGRMALMSTVVLFAIQAGWFVLVVRQPPRHEIDGFARGMLLVLHAANGESSSGAELAPALRVHLVPTWNMPGAVHLRTPIQPPLVELRQHLLDNLPAGTQIVADDAHPPRIWVRFPDKPMWIVAPVDIPPPPRFLLAAGTMLIAALILSLVAAWQIQRPLSRVAGAARAFGDGARPEPIGEQGPRELVDLIGSFNGMMRRLNEADDDQAVMLAGVAHDLKAPLTRLKLRASVLTSERDRADFIRDIDSLTNIVQQFLEFAGQAADAGPPVEVDTFLREQFSSGESLDDEPLFSLDLQAGPAFTLPRTTLDRLITNLVDNALEHGAPPVDIATSRDGRHWIVSVHDHGSGIAEDRIAAAMKPFVRLDAARGGEGHCGLGLAIVARLAHDRGGRCDVGNHPEGGLWVRIVLPVAQDLRPERPDRIERAERPERPERTKALAYP</sequence>
<dbReference type="STRING" id="420953.SAMN05192543_11377"/>
<dbReference type="SUPFAM" id="SSF47384">
    <property type="entry name" value="Homodimeric domain of signal transducing histidine kinase"/>
    <property type="match status" value="1"/>
</dbReference>
<evidence type="ECO:0000256" key="16">
    <source>
        <dbReference type="SAM" id="Phobius"/>
    </source>
</evidence>
<evidence type="ECO:0000256" key="9">
    <source>
        <dbReference type="ARBA" id="ARBA00022741"/>
    </source>
</evidence>
<proteinExistence type="predicted"/>
<dbReference type="Proteomes" id="UP000199548">
    <property type="component" value="Unassembled WGS sequence"/>
</dbReference>
<dbReference type="RefSeq" id="WP_091019708.1">
    <property type="nucleotide sequence ID" value="NZ_CP041745.1"/>
</dbReference>
<evidence type="ECO:0000256" key="1">
    <source>
        <dbReference type="ARBA" id="ARBA00000085"/>
    </source>
</evidence>
<dbReference type="SUPFAM" id="SSF55874">
    <property type="entry name" value="ATPase domain of HSP90 chaperone/DNA topoisomerase II/histidine kinase"/>
    <property type="match status" value="1"/>
</dbReference>
<evidence type="ECO:0000313" key="20">
    <source>
        <dbReference type="Proteomes" id="UP000199548"/>
    </source>
</evidence>
<feature type="transmembrane region" description="Helical" evidence="16">
    <location>
        <begin position="142"/>
        <end position="162"/>
    </location>
</feature>
<evidence type="ECO:0000256" key="11">
    <source>
        <dbReference type="ARBA" id="ARBA00022840"/>
    </source>
</evidence>
<evidence type="ECO:0000256" key="5">
    <source>
        <dbReference type="ARBA" id="ARBA00022519"/>
    </source>
</evidence>
<keyword evidence="20" id="KW-1185">Reference proteome</keyword>
<evidence type="ECO:0000256" key="2">
    <source>
        <dbReference type="ARBA" id="ARBA00004429"/>
    </source>
</evidence>
<keyword evidence="11" id="KW-0067">ATP-binding</keyword>
<evidence type="ECO:0000313" key="19">
    <source>
        <dbReference type="EMBL" id="SFJ91783.1"/>
    </source>
</evidence>
<dbReference type="InterPro" id="IPR036890">
    <property type="entry name" value="HATPase_C_sf"/>
</dbReference>
<keyword evidence="12 16" id="KW-1133">Transmembrane helix</keyword>
<protein>
    <recommendedName>
        <fullName evidence="3">histidine kinase</fullName>
        <ecNumber evidence="3">2.7.13.3</ecNumber>
    </recommendedName>
</protein>
<evidence type="ECO:0000259" key="18">
    <source>
        <dbReference type="PROSITE" id="PS50885"/>
    </source>
</evidence>
<evidence type="ECO:0000259" key="17">
    <source>
        <dbReference type="PROSITE" id="PS50109"/>
    </source>
</evidence>
<dbReference type="AlphaFoldDB" id="A0A1I3V9X6"/>
<comment type="subcellular location">
    <subcellularLocation>
        <location evidence="2">Cell inner membrane</location>
        <topology evidence="2">Multi-pass membrane protein</topology>
    </subcellularLocation>
</comment>
<dbReference type="Pfam" id="PF00672">
    <property type="entry name" value="HAMP"/>
    <property type="match status" value="1"/>
</dbReference>
<dbReference type="GO" id="GO:0005886">
    <property type="term" value="C:plasma membrane"/>
    <property type="evidence" value="ECO:0007669"/>
    <property type="project" value="UniProtKB-SubCell"/>
</dbReference>
<dbReference type="InterPro" id="IPR003594">
    <property type="entry name" value="HATPase_dom"/>
</dbReference>
<keyword evidence="9" id="KW-0547">Nucleotide-binding</keyword>
<keyword evidence="7" id="KW-0808">Transferase</keyword>
<dbReference type="GO" id="GO:0000155">
    <property type="term" value="F:phosphorelay sensor kinase activity"/>
    <property type="evidence" value="ECO:0007669"/>
    <property type="project" value="InterPro"/>
</dbReference>
<evidence type="ECO:0000256" key="8">
    <source>
        <dbReference type="ARBA" id="ARBA00022692"/>
    </source>
</evidence>
<evidence type="ECO:0000256" key="14">
    <source>
        <dbReference type="ARBA" id="ARBA00023136"/>
    </source>
</evidence>
<evidence type="ECO:0000256" key="10">
    <source>
        <dbReference type="ARBA" id="ARBA00022777"/>
    </source>
</evidence>
<dbReference type="SMART" id="SM00304">
    <property type="entry name" value="HAMP"/>
    <property type="match status" value="1"/>
</dbReference>